<evidence type="ECO:0000259" key="2">
    <source>
        <dbReference type="Pfam" id="PF10400"/>
    </source>
</evidence>
<gene>
    <name evidence="3" type="ORF">J34TS1_10700</name>
</gene>
<dbReference type="InterPro" id="IPR036388">
    <property type="entry name" value="WH-like_DNA-bd_sf"/>
</dbReference>
<reference evidence="3 4" key="1">
    <citation type="submission" date="2021-03" db="EMBL/GenBank/DDBJ databases">
        <title>Antimicrobial resistance genes in bacteria isolated from Japanese honey, and their potential for conferring macrolide and lincosamide resistance in the American foulbrood pathogen Paenibacillus larvae.</title>
        <authorList>
            <person name="Okamoto M."/>
            <person name="Kumagai M."/>
            <person name="Kanamori H."/>
            <person name="Takamatsu D."/>
        </authorList>
    </citation>
    <scope>NUCLEOTIDE SEQUENCE [LARGE SCALE GENOMIC DNA]</scope>
    <source>
        <strain evidence="3 4">J34TS1</strain>
    </source>
</reference>
<dbReference type="Pfam" id="PF10400">
    <property type="entry name" value="Vir_act_alpha_C"/>
    <property type="match status" value="1"/>
</dbReference>
<keyword evidence="4" id="KW-1185">Reference proteome</keyword>
<dbReference type="SUPFAM" id="SSF46785">
    <property type="entry name" value="Winged helix' DNA-binding domain"/>
    <property type="match status" value="1"/>
</dbReference>
<feature type="domain" description="Transcription regulator PadR C-terminal" evidence="2">
    <location>
        <begin position="89"/>
        <end position="173"/>
    </location>
</feature>
<evidence type="ECO:0000313" key="4">
    <source>
        <dbReference type="Proteomes" id="UP000682811"/>
    </source>
</evidence>
<dbReference type="InterPro" id="IPR005149">
    <property type="entry name" value="Tscrpt_reg_PadR_N"/>
</dbReference>
<dbReference type="EMBL" id="BORT01000003">
    <property type="protein sequence ID" value="GIO46305.1"/>
    <property type="molecule type" value="Genomic_DNA"/>
</dbReference>
<dbReference type="InterPro" id="IPR018309">
    <property type="entry name" value="Tscrpt_reg_PadR_C"/>
</dbReference>
<dbReference type="RefSeq" id="WP_212977345.1">
    <property type="nucleotide sequence ID" value="NZ_AP025343.1"/>
</dbReference>
<dbReference type="AlphaFoldDB" id="A0A919YCK4"/>
<dbReference type="PANTHER" id="PTHR43252:SF4">
    <property type="entry name" value="TRANSCRIPTIONAL REGULATORY PROTEIN"/>
    <property type="match status" value="1"/>
</dbReference>
<dbReference type="Pfam" id="PF03551">
    <property type="entry name" value="PadR"/>
    <property type="match status" value="1"/>
</dbReference>
<comment type="caution">
    <text evidence="3">The sequence shown here is derived from an EMBL/GenBank/DDBJ whole genome shotgun (WGS) entry which is preliminary data.</text>
</comment>
<protein>
    <recommendedName>
        <fullName evidence="5">PadR family transcriptional regulator</fullName>
    </recommendedName>
</protein>
<evidence type="ECO:0000259" key="1">
    <source>
        <dbReference type="Pfam" id="PF03551"/>
    </source>
</evidence>
<organism evidence="3 4">
    <name type="scientific">Paenibacillus azoreducens</name>
    <dbReference type="NCBI Taxonomy" id="116718"/>
    <lineage>
        <taxon>Bacteria</taxon>
        <taxon>Bacillati</taxon>
        <taxon>Bacillota</taxon>
        <taxon>Bacilli</taxon>
        <taxon>Bacillales</taxon>
        <taxon>Paenibacillaceae</taxon>
        <taxon>Paenibacillus</taxon>
    </lineage>
</organism>
<dbReference type="PANTHER" id="PTHR43252">
    <property type="entry name" value="TRANSCRIPTIONAL REGULATOR YQJI"/>
    <property type="match status" value="1"/>
</dbReference>
<dbReference type="Gene3D" id="1.10.10.10">
    <property type="entry name" value="Winged helix-like DNA-binding domain superfamily/Winged helix DNA-binding domain"/>
    <property type="match status" value="1"/>
</dbReference>
<feature type="domain" description="Transcription regulator PadR N-terminal" evidence="1">
    <location>
        <begin position="8"/>
        <end position="78"/>
    </location>
</feature>
<sequence length="195" mass="22947">MNTLSYGLLAFLARESSSGYDVMLKIQPFWQAKHSQIYPLLAQMEENELLTSYWVKQSEKPDKKIYSITDNGIRKLKEWMYKPLPDPVTRDELSMKTFCMWLTDRDNAIEIIESRKAYFLRRLESFRKMLQKIPEDKRGFGNREFYDYILVQKGIFNATAGLDWCSWVLAMLKEQQAKDSTAHSEQPVPSVNQKI</sequence>
<evidence type="ECO:0000313" key="3">
    <source>
        <dbReference type="EMBL" id="GIO46305.1"/>
    </source>
</evidence>
<dbReference type="Proteomes" id="UP000682811">
    <property type="component" value="Unassembled WGS sequence"/>
</dbReference>
<evidence type="ECO:0008006" key="5">
    <source>
        <dbReference type="Google" id="ProtNLM"/>
    </source>
</evidence>
<proteinExistence type="predicted"/>
<name>A0A919YCK4_9BACL</name>
<dbReference type="Gene3D" id="6.10.140.190">
    <property type="match status" value="1"/>
</dbReference>
<accession>A0A919YCK4</accession>
<dbReference type="InterPro" id="IPR036390">
    <property type="entry name" value="WH_DNA-bd_sf"/>
</dbReference>